<sequence>MMPKYSSAKDMPDNLKNPTAFIAWEHVRGVFVQELGDDKEGWVFWPCVHFQDDTWHPLAKDGDITKARQICASLSAIHDKPIQDWTRPAPPGLTLASTREQISNYLKGTKEWLETTHPEPSPLWGAGWEYTDHLFLDGFTHFEFEEEMRAMHKTALEVFGGMEPSKLKAGLAIVKEQATRRWSLLHAANIKPDPKPEEVA</sequence>
<proteinExistence type="predicted"/>
<gene>
    <name evidence="1" type="ORF">APO_1083</name>
</gene>
<comment type="caution">
    <text evidence="1">The sequence shown here is derived from an EMBL/GenBank/DDBJ whole genome shotgun (WGS) entry which is preliminary data.</text>
</comment>
<name>F1YT24_9PROT</name>
<reference evidence="1 2" key="1">
    <citation type="journal article" date="2011" name="Science">
        <title>Drosophila microbiome modulates host developmental and metabolic homeostasis via insulin signaling.</title>
        <authorList>
            <person name="Shin S.C."/>
            <person name="Kim S.H."/>
            <person name="You H."/>
            <person name="Kim B."/>
            <person name="Kim A.C."/>
            <person name="Lee K.A."/>
            <person name="Yoon J.H."/>
            <person name="Ryu J.H."/>
            <person name="Lee W.J."/>
        </authorList>
    </citation>
    <scope>NUCLEOTIDE SEQUENCE [LARGE SCALE GENOMIC DNA]</scope>
    <source>
        <strain evidence="1 2">DM001</strain>
    </source>
</reference>
<protein>
    <submittedName>
        <fullName evidence="1">Uncharacterized protein</fullName>
    </submittedName>
</protein>
<accession>F1YT24</accession>
<organism evidence="1 2">
    <name type="scientific">Acetobacter pomorum DM001</name>
    <dbReference type="NCBI Taxonomy" id="945681"/>
    <lineage>
        <taxon>Bacteria</taxon>
        <taxon>Pseudomonadati</taxon>
        <taxon>Pseudomonadota</taxon>
        <taxon>Alphaproteobacteria</taxon>
        <taxon>Acetobacterales</taxon>
        <taxon>Acetobacteraceae</taxon>
        <taxon>Acetobacter</taxon>
    </lineage>
</organism>
<dbReference type="AlphaFoldDB" id="F1YT24"/>
<evidence type="ECO:0000313" key="2">
    <source>
        <dbReference type="Proteomes" id="UP000018454"/>
    </source>
</evidence>
<evidence type="ECO:0000313" key="1">
    <source>
        <dbReference type="EMBL" id="EGE48048.1"/>
    </source>
</evidence>
<dbReference type="EMBL" id="AEUP01000023">
    <property type="protein sequence ID" value="EGE48048.1"/>
    <property type="molecule type" value="Genomic_DNA"/>
</dbReference>
<dbReference type="Proteomes" id="UP000018454">
    <property type="component" value="Unassembled WGS sequence"/>
</dbReference>